<proteinExistence type="predicted"/>
<keyword evidence="2" id="KW-1185">Reference proteome</keyword>
<organism evidence="1 2">
    <name type="scientific">Trujillonella endophytica</name>
    <dbReference type="NCBI Taxonomy" id="673521"/>
    <lineage>
        <taxon>Bacteria</taxon>
        <taxon>Bacillati</taxon>
        <taxon>Actinomycetota</taxon>
        <taxon>Actinomycetes</taxon>
        <taxon>Geodermatophilales</taxon>
        <taxon>Geodermatophilaceae</taxon>
        <taxon>Trujillonella</taxon>
    </lineage>
</organism>
<dbReference type="OrthoDB" id="7478453at2"/>
<name>A0A1H8W925_9ACTN</name>
<evidence type="ECO:0000313" key="2">
    <source>
        <dbReference type="Proteomes" id="UP000198960"/>
    </source>
</evidence>
<sequence>MKLKVGQTLTSAVDATSLVVVRAPEGDVDVTCGGAPMTAPGETAAAGATAEGEAGNGVLMGKRYADEALGLELLCVKPGDYAVAVNGTQLAQKSAQPLPASD</sequence>
<reference evidence="2" key="1">
    <citation type="submission" date="2016-10" db="EMBL/GenBank/DDBJ databases">
        <authorList>
            <person name="Varghese N."/>
            <person name="Submissions S."/>
        </authorList>
    </citation>
    <scope>NUCLEOTIDE SEQUENCE [LARGE SCALE GENOMIC DNA]</scope>
    <source>
        <strain evidence="2">DSM 45413</strain>
    </source>
</reference>
<dbReference type="EMBL" id="FOEE01000017">
    <property type="protein sequence ID" value="SEP23628.1"/>
    <property type="molecule type" value="Genomic_DNA"/>
</dbReference>
<dbReference type="STRING" id="673521.SAMN05660991_04156"/>
<gene>
    <name evidence="1" type="ORF">SAMN05660991_04156</name>
</gene>
<dbReference type="RefSeq" id="WP_091948246.1">
    <property type="nucleotide sequence ID" value="NZ_FOEE01000017.1"/>
</dbReference>
<dbReference type="Proteomes" id="UP000198960">
    <property type="component" value="Unassembled WGS sequence"/>
</dbReference>
<evidence type="ECO:0000313" key="1">
    <source>
        <dbReference type="EMBL" id="SEP23628.1"/>
    </source>
</evidence>
<protein>
    <submittedName>
        <fullName evidence="1">Uncharacterized protein</fullName>
    </submittedName>
</protein>
<dbReference type="AlphaFoldDB" id="A0A1H8W925"/>
<accession>A0A1H8W925</accession>